<feature type="transmembrane region" description="Helical" evidence="8">
    <location>
        <begin position="510"/>
        <end position="530"/>
    </location>
</feature>
<feature type="region of interest" description="Disordered" evidence="7">
    <location>
        <begin position="545"/>
        <end position="595"/>
    </location>
</feature>
<gene>
    <name evidence="9" type="ORF">BDY21DRAFT_219378</name>
</gene>
<evidence type="ECO:0000256" key="5">
    <source>
        <dbReference type="ARBA" id="ARBA00022989"/>
    </source>
</evidence>
<dbReference type="InterPro" id="IPR052599">
    <property type="entry name" value="SLC43A_AATransporter"/>
</dbReference>
<dbReference type="InterPro" id="IPR011701">
    <property type="entry name" value="MFS"/>
</dbReference>
<feature type="transmembrane region" description="Helical" evidence="8">
    <location>
        <begin position="58"/>
        <end position="81"/>
    </location>
</feature>
<keyword evidence="6 8" id="KW-0472">Membrane</keyword>
<feature type="transmembrane region" description="Helical" evidence="8">
    <location>
        <begin position="143"/>
        <end position="163"/>
    </location>
</feature>
<dbReference type="Gene3D" id="1.20.1250.20">
    <property type="entry name" value="MFS general substrate transporter like domains"/>
    <property type="match status" value="1"/>
</dbReference>
<feature type="transmembrane region" description="Helical" evidence="8">
    <location>
        <begin position="116"/>
        <end position="136"/>
    </location>
</feature>
<dbReference type="GO" id="GO:0022857">
    <property type="term" value="F:transmembrane transporter activity"/>
    <property type="evidence" value="ECO:0007669"/>
    <property type="project" value="InterPro"/>
</dbReference>
<keyword evidence="4 8" id="KW-0812">Transmembrane</keyword>
<dbReference type="OrthoDB" id="330047at2759"/>
<accession>A0A6A6P3S9</accession>
<evidence type="ECO:0000256" key="8">
    <source>
        <dbReference type="SAM" id="Phobius"/>
    </source>
</evidence>
<feature type="transmembrane region" description="Helical" evidence="8">
    <location>
        <begin position="392"/>
        <end position="412"/>
    </location>
</feature>
<comment type="similarity">
    <text evidence="2">Belongs to the SLC43A transporter (TC 2.A.1.44) family.</text>
</comment>
<evidence type="ECO:0000313" key="10">
    <source>
        <dbReference type="Proteomes" id="UP000799766"/>
    </source>
</evidence>
<dbReference type="AlphaFoldDB" id="A0A6A6P3S9"/>
<feature type="transmembrane region" description="Helical" evidence="8">
    <location>
        <begin position="468"/>
        <end position="490"/>
    </location>
</feature>
<organism evidence="9 10">
    <name type="scientific">Lineolata rhizophorae</name>
    <dbReference type="NCBI Taxonomy" id="578093"/>
    <lineage>
        <taxon>Eukaryota</taxon>
        <taxon>Fungi</taxon>
        <taxon>Dikarya</taxon>
        <taxon>Ascomycota</taxon>
        <taxon>Pezizomycotina</taxon>
        <taxon>Dothideomycetes</taxon>
        <taxon>Dothideomycetes incertae sedis</taxon>
        <taxon>Lineolatales</taxon>
        <taxon>Lineolataceae</taxon>
        <taxon>Lineolata</taxon>
    </lineage>
</organism>
<dbReference type="Proteomes" id="UP000799766">
    <property type="component" value="Unassembled WGS sequence"/>
</dbReference>
<evidence type="ECO:0000256" key="3">
    <source>
        <dbReference type="ARBA" id="ARBA00022448"/>
    </source>
</evidence>
<evidence type="ECO:0000256" key="6">
    <source>
        <dbReference type="ARBA" id="ARBA00023136"/>
    </source>
</evidence>
<feature type="transmembrane region" description="Helical" evidence="8">
    <location>
        <begin position="236"/>
        <end position="254"/>
    </location>
</feature>
<sequence>MSLAERVSSMEEYDRWRDLSPTGGQRRKLSFNPVGTWVPPAAHEEPVGAFEVSPAKRILQVGVAVVYCLLAAGIVFGYAALKPVLIREEVYRWTCTEKELERGVRVCYEQEIRLNFMFTVAAVSTNVCALPVGTILDRYGPRVSGIIGTVFLAAGCLFFAFAFNAPFDGYIPGYLFLALGGPFVFISSFQLSNTFPRYSGLILALLTGAFDTSSAVFLVYRLIYQASGGSFWPKKFFLVYLVVPIFIFLVQVFLMPSHSYKTVGELVTEAEDDTLDDHASDDQLGDPARIQEVRDQRRIRRESVISEITSLLGSKDAQAQTKKEEEKKHTSGVWGALHGRTALQQIASPWFVLITLFTVIQMTRINYFVATIRPQYEYMLGDYDKAVNVNNFFDVALPLGGVIAVPFIGLVLDNFSTPFVLGLLVTLATVIGILGVIPHMWAAYANICIFVVYRPFYYTTVSDYAAKVFGFATFGKVYGLIICLAGLFNFSQAGLDALTHKVFDNDPMPVNLILLFVAAAVGCALVGYVWRKSCSMHREQLEEEAEGARETLMPGANGESAIVEDEGEGEQEGPRGEARQNGLAGNGHVGNYGAA</sequence>
<evidence type="ECO:0000256" key="4">
    <source>
        <dbReference type="ARBA" id="ARBA00022692"/>
    </source>
</evidence>
<keyword evidence="3" id="KW-0813">Transport</keyword>
<reference evidence="9" key="1">
    <citation type="journal article" date="2020" name="Stud. Mycol.">
        <title>101 Dothideomycetes genomes: a test case for predicting lifestyles and emergence of pathogens.</title>
        <authorList>
            <person name="Haridas S."/>
            <person name="Albert R."/>
            <person name="Binder M."/>
            <person name="Bloem J."/>
            <person name="Labutti K."/>
            <person name="Salamov A."/>
            <person name="Andreopoulos B."/>
            <person name="Baker S."/>
            <person name="Barry K."/>
            <person name="Bills G."/>
            <person name="Bluhm B."/>
            <person name="Cannon C."/>
            <person name="Castanera R."/>
            <person name="Culley D."/>
            <person name="Daum C."/>
            <person name="Ezra D."/>
            <person name="Gonzalez J."/>
            <person name="Henrissat B."/>
            <person name="Kuo A."/>
            <person name="Liang C."/>
            <person name="Lipzen A."/>
            <person name="Lutzoni F."/>
            <person name="Magnuson J."/>
            <person name="Mondo S."/>
            <person name="Nolan M."/>
            <person name="Ohm R."/>
            <person name="Pangilinan J."/>
            <person name="Park H.-J."/>
            <person name="Ramirez L."/>
            <person name="Alfaro M."/>
            <person name="Sun H."/>
            <person name="Tritt A."/>
            <person name="Yoshinaga Y."/>
            <person name="Zwiers L.-H."/>
            <person name="Turgeon B."/>
            <person name="Goodwin S."/>
            <person name="Spatafora J."/>
            <person name="Crous P."/>
            <person name="Grigoriev I."/>
        </authorList>
    </citation>
    <scope>NUCLEOTIDE SEQUENCE</scope>
    <source>
        <strain evidence="9">ATCC 16933</strain>
    </source>
</reference>
<evidence type="ECO:0000256" key="1">
    <source>
        <dbReference type="ARBA" id="ARBA00004141"/>
    </source>
</evidence>
<keyword evidence="5 8" id="KW-1133">Transmembrane helix</keyword>
<feature type="transmembrane region" description="Helical" evidence="8">
    <location>
        <begin position="169"/>
        <end position="189"/>
    </location>
</feature>
<dbReference type="PANTHER" id="PTHR20772">
    <property type="entry name" value="PROTEIN FMP42"/>
    <property type="match status" value="1"/>
</dbReference>
<keyword evidence="10" id="KW-1185">Reference proteome</keyword>
<feature type="transmembrane region" description="Helical" evidence="8">
    <location>
        <begin position="350"/>
        <end position="372"/>
    </location>
</feature>
<proteinExistence type="inferred from homology"/>
<dbReference type="SUPFAM" id="SSF103473">
    <property type="entry name" value="MFS general substrate transporter"/>
    <property type="match status" value="1"/>
</dbReference>
<dbReference type="GO" id="GO:0000329">
    <property type="term" value="C:fungal-type vacuole membrane"/>
    <property type="evidence" value="ECO:0007669"/>
    <property type="project" value="TreeGrafter"/>
</dbReference>
<name>A0A6A6P3S9_9PEZI</name>
<dbReference type="Pfam" id="PF07690">
    <property type="entry name" value="MFS_1"/>
    <property type="match status" value="1"/>
</dbReference>
<protein>
    <submittedName>
        <fullName evidence="9">Major facilitator superfamily domain-containing protein</fullName>
    </submittedName>
</protein>
<dbReference type="PANTHER" id="PTHR20772:SF2">
    <property type="entry name" value="PROTEIN FMP42"/>
    <property type="match status" value="1"/>
</dbReference>
<comment type="subcellular location">
    <subcellularLocation>
        <location evidence="1">Membrane</location>
        <topology evidence="1">Multi-pass membrane protein</topology>
    </subcellularLocation>
</comment>
<feature type="compositionally biased region" description="Acidic residues" evidence="7">
    <location>
        <begin position="562"/>
        <end position="571"/>
    </location>
</feature>
<dbReference type="EMBL" id="MU001678">
    <property type="protein sequence ID" value="KAF2458418.1"/>
    <property type="molecule type" value="Genomic_DNA"/>
</dbReference>
<evidence type="ECO:0000256" key="7">
    <source>
        <dbReference type="SAM" id="MobiDB-lite"/>
    </source>
</evidence>
<evidence type="ECO:0000256" key="2">
    <source>
        <dbReference type="ARBA" id="ARBA00006595"/>
    </source>
</evidence>
<dbReference type="InterPro" id="IPR036259">
    <property type="entry name" value="MFS_trans_sf"/>
</dbReference>
<evidence type="ECO:0000313" key="9">
    <source>
        <dbReference type="EMBL" id="KAF2458418.1"/>
    </source>
</evidence>
<feature type="transmembrane region" description="Helical" evidence="8">
    <location>
        <begin position="201"/>
        <end position="224"/>
    </location>
</feature>
<feature type="compositionally biased region" description="Gly residues" evidence="7">
    <location>
        <begin position="584"/>
        <end position="595"/>
    </location>
</feature>